<accession>A0A2A6DZH7</accession>
<dbReference type="Pfam" id="PF01842">
    <property type="entry name" value="ACT"/>
    <property type="match status" value="1"/>
</dbReference>
<proteinExistence type="inferred from homology"/>
<dbReference type="Pfam" id="PF00389">
    <property type="entry name" value="2-Hacid_dh"/>
    <property type="match status" value="1"/>
</dbReference>
<dbReference type="FunFam" id="3.40.50.720:FF:000021">
    <property type="entry name" value="D-3-phosphoglycerate dehydrogenase"/>
    <property type="match status" value="1"/>
</dbReference>
<dbReference type="Gene3D" id="3.40.50.720">
    <property type="entry name" value="NAD(P)-binding Rossmann-like Domain"/>
    <property type="match status" value="2"/>
</dbReference>
<dbReference type="InterPro" id="IPR029009">
    <property type="entry name" value="ASB_dom_sf"/>
</dbReference>
<evidence type="ECO:0000313" key="14">
    <source>
        <dbReference type="Proteomes" id="UP000243688"/>
    </source>
</evidence>
<evidence type="ECO:0000256" key="7">
    <source>
        <dbReference type="ARBA" id="ARBA00023027"/>
    </source>
</evidence>
<evidence type="ECO:0000259" key="12">
    <source>
        <dbReference type="PROSITE" id="PS51671"/>
    </source>
</evidence>
<protein>
    <recommendedName>
        <fullName evidence="4 11">D-3-phosphoglycerate dehydrogenase</fullName>
        <ecNumber evidence="11">1.1.1.95</ecNumber>
    </recommendedName>
</protein>
<dbReference type="SUPFAM" id="SSF143548">
    <property type="entry name" value="Serine metabolism enzymes domain"/>
    <property type="match status" value="1"/>
</dbReference>
<dbReference type="PROSITE" id="PS00065">
    <property type="entry name" value="D_2_HYDROXYACID_DH_1"/>
    <property type="match status" value="1"/>
</dbReference>
<sequence>MFKVLVSDPVSDHGIRQLVEAPDVQVDKKTGLSEDELVAIIGEYDALLVRSQTKVTKRVLEAGTRLKVVGRAGVGVDNIDLDAATSRGIIVINAPDGNTITTCEHTFAMMMALARHIPQAYAKTIAGQWDRKSFVGVELRNKTLGIIGVGRIGSEVAKRAKAFGMDVVGYDPYMTEERAEKLGIRLGTIDDILEQADFITVHTPLTPETRHMIGKPQFERMKRGVRIINCARGGIIDEEALLEAIERGIVAGAAVDVFEEEPPRPDHPFFRNPHIIVTPHLGASTIEAQENVAIDVSEQMLRALRNEPFKNAVNLPQVAPDVLKKLQPYFGLGERIGRFLGQVIQGAVHEIQIDYSGDLVEWDMNPLTRYIVKGALTPHLGDEVNIVNALYLAKTRDIAVSVRKSSASRGFTNLVRVSLRSNREERTAAGTLLSGYGERIVEIDGYPVDVAPEGHLLLVSHFDKPGIIGRLGTTLGANDVNIATMQVGRKTVGGPAIMVLAVDKPVPKDVLAEIARQPEIRSVREIDL</sequence>
<comment type="function">
    <text evidence="1">Catalyzes the reversible oxidation of 3-phospho-D-glycerate to 3-phosphonooxypyruvate, the first step of the phosphorylated L-serine biosynthesis pathway. Also catalyzes the reversible oxidation of 2-hydroxyglutarate to 2-oxoglutarate.</text>
</comment>
<dbReference type="PANTHER" id="PTHR42789">
    <property type="entry name" value="D-ISOMER SPECIFIC 2-HYDROXYACID DEHYDROGENASE FAMILY PROTEIN (AFU_ORTHOLOGUE AFUA_6G10090)"/>
    <property type="match status" value="1"/>
</dbReference>
<dbReference type="NCBIfam" id="TIGR01327">
    <property type="entry name" value="PGDH"/>
    <property type="match status" value="1"/>
</dbReference>
<dbReference type="InterPro" id="IPR045626">
    <property type="entry name" value="PGDH_ASB_dom"/>
</dbReference>
<evidence type="ECO:0000256" key="11">
    <source>
        <dbReference type="RuleBase" id="RU363003"/>
    </source>
</evidence>
<dbReference type="FunFam" id="3.30.1330.90:FF:000003">
    <property type="entry name" value="D-3-phosphoglycerate dehydrogenase"/>
    <property type="match status" value="1"/>
</dbReference>
<dbReference type="CDD" id="cd04902">
    <property type="entry name" value="ACT_3PGDH-xct"/>
    <property type="match status" value="1"/>
</dbReference>
<comment type="pathway">
    <text evidence="2 11">Amino-acid biosynthesis; L-serine biosynthesis; L-serine from 3-phospho-D-glycerate: step 1/3.</text>
</comment>
<dbReference type="GO" id="GO:0051287">
    <property type="term" value="F:NAD binding"/>
    <property type="evidence" value="ECO:0007669"/>
    <property type="project" value="UniProtKB-UniRule"/>
</dbReference>
<evidence type="ECO:0000256" key="4">
    <source>
        <dbReference type="ARBA" id="ARBA00021582"/>
    </source>
</evidence>
<comment type="catalytic activity">
    <reaction evidence="10 11">
        <text>(2R)-3-phosphoglycerate + NAD(+) = 3-phosphooxypyruvate + NADH + H(+)</text>
        <dbReference type="Rhea" id="RHEA:12641"/>
        <dbReference type="ChEBI" id="CHEBI:15378"/>
        <dbReference type="ChEBI" id="CHEBI:18110"/>
        <dbReference type="ChEBI" id="CHEBI:57540"/>
        <dbReference type="ChEBI" id="CHEBI:57945"/>
        <dbReference type="ChEBI" id="CHEBI:58272"/>
        <dbReference type="EC" id="1.1.1.95"/>
    </reaction>
</comment>
<comment type="similarity">
    <text evidence="3 11">Belongs to the D-isomer specific 2-hydroxyacid dehydrogenase family.</text>
</comment>
<comment type="catalytic activity">
    <reaction evidence="9">
        <text>(R)-2-hydroxyglutarate + NAD(+) = 2-oxoglutarate + NADH + H(+)</text>
        <dbReference type="Rhea" id="RHEA:49612"/>
        <dbReference type="ChEBI" id="CHEBI:15378"/>
        <dbReference type="ChEBI" id="CHEBI:15801"/>
        <dbReference type="ChEBI" id="CHEBI:16810"/>
        <dbReference type="ChEBI" id="CHEBI:57540"/>
        <dbReference type="ChEBI" id="CHEBI:57945"/>
        <dbReference type="EC" id="1.1.1.399"/>
    </reaction>
</comment>
<dbReference type="SUPFAM" id="SSF51735">
    <property type="entry name" value="NAD(P)-binding Rossmann-fold domains"/>
    <property type="match status" value="1"/>
</dbReference>
<evidence type="ECO:0000256" key="5">
    <source>
        <dbReference type="ARBA" id="ARBA00022605"/>
    </source>
</evidence>
<dbReference type="CDD" id="cd12173">
    <property type="entry name" value="PGDH_4"/>
    <property type="match status" value="1"/>
</dbReference>
<evidence type="ECO:0000256" key="2">
    <source>
        <dbReference type="ARBA" id="ARBA00005216"/>
    </source>
</evidence>
<dbReference type="InterPro" id="IPR029753">
    <property type="entry name" value="D-isomer_DH_CS"/>
</dbReference>
<organism evidence="13 14">
    <name type="scientific">Candidatus Reconcilbacillus cellulovorans</name>
    <dbReference type="NCBI Taxonomy" id="1906605"/>
    <lineage>
        <taxon>Bacteria</taxon>
        <taxon>Bacillati</taxon>
        <taxon>Bacillota</taxon>
        <taxon>Bacilli</taxon>
        <taxon>Bacillales</taxon>
        <taxon>Paenibacillaceae</taxon>
        <taxon>Candidatus Reconcilbacillus</taxon>
    </lineage>
</organism>
<dbReference type="SUPFAM" id="SSF52283">
    <property type="entry name" value="Formate/glycerate dehydrogenase catalytic domain-like"/>
    <property type="match status" value="1"/>
</dbReference>
<dbReference type="UniPathway" id="UPA00135">
    <property type="reaction ID" value="UER00196"/>
</dbReference>
<keyword evidence="8 11" id="KW-0718">Serine biosynthesis</keyword>
<dbReference type="PROSITE" id="PS00670">
    <property type="entry name" value="D_2_HYDROXYACID_DH_2"/>
    <property type="match status" value="1"/>
</dbReference>
<dbReference type="InterPro" id="IPR036291">
    <property type="entry name" value="NAD(P)-bd_dom_sf"/>
</dbReference>
<keyword evidence="6 11" id="KW-0560">Oxidoreductase</keyword>
<dbReference type="GO" id="GO:0004617">
    <property type="term" value="F:phosphoglycerate dehydrogenase activity"/>
    <property type="evidence" value="ECO:0007669"/>
    <property type="project" value="UniProtKB-UniRule"/>
</dbReference>
<dbReference type="InterPro" id="IPR045865">
    <property type="entry name" value="ACT-like_dom_sf"/>
</dbReference>
<dbReference type="GO" id="GO:0006564">
    <property type="term" value="P:L-serine biosynthetic process"/>
    <property type="evidence" value="ECO:0007669"/>
    <property type="project" value="UniProtKB-UniRule"/>
</dbReference>
<dbReference type="Gene3D" id="3.30.70.260">
    <property type="match status" value="1"/>
</dbReference>
<dbReference type="PROSITE" id="PS00671">
    <property type="entry name" value="D_2_HYDROXYACID_DH_3"/>
    <property type="match status" value="1"/>
</dbReference>
<keyword evidence="7 11" id="KW-0520">NAD</keyword>
<dbReference type="InterPro" id="IPR006139">
    <property type="entry name" value="D-isomer_2_OHA_DH_cat_dom"/>
</dbReference>
<dbReference type="PANTHER" id="PTHR42789:SF1">
    <property type="entry name" value="D-ISOMER SPECIFIC 2-HYDROXYACID DEHYDROGENASE FAMILY PROTEIN (AFU_ORTHOLOGUE AFUA_6G10090)"/>
    <property type="match status" value="1"/>
</dbReference>
<dbReference type="InterPro" id="IPR050857">
    <property type="entry name" value="D-2-hydroxyacid_DH"/>
</dbReference>
<dbReference type="InterPro" id="IPR002912">
    <property type="entry name" value="ACT_dom"/>
</dbReference>
<gene>
    <name evidence="13" type="ORF">BLM47_08470</name>
</gene>
<reference evidence="13 14" key="1">
    <citation type="submission" date="2016-12" db="EMBL/GenBank/DDBJ databases">
        <title>Candidatus Reconcilibacillus cellulovorans genome.</title>
        <authorList>
            <person name="Kolinko S."/>
            <person name="Wu Y.-W."/>
            <person name="Tachea F."/>
            <person name="Denzel E."/>
            <person name="Hiras J."/>
            <person name="Baecker N."/>
            <person name="Chan L.J."/>
            <person name="Eichorst S.A."/>
            <person name="Frey D."/>
            <person name="Adams P.D."/>
            <person name="Pray T."/>
            <person name="Tanjore D."/>
            <person name="Petzold C.J."/>
            <person name="Gladden J.M."/>
            <person name="Simmons B.A."/>
            <person name="Singer S.W."/>
        </authorList>
    </citation>
    <scope>NUCLEOTIDE SEQUENCE [LARGE SCALE GENOMIC DNA]</scope>
    <source>
        <strain evidence="13">JTherm</strain>
    </source>
</reference>
<comment type="caution">
    <text evidence="13">The sequence shown here is derived from an EMBL/GenBank/DDBJ whole genome shotgun (WGS) entry which is preliminary data.</text>
</comment>
<evidence type="ECO:0000256" key="10">
    <source>
        <dbReference type="ARBA" id="ARBA00048731"/>
    </source>
</evidence>
<dbReference type="EC" id="1.1.1.95" evidence="11"/>
<name>A0A2A6DZH7_9BACL</name>
<dbReference type="FunFam" id="3.30.70.260:FF:000008">
    <property type="entry name" value="D-3-phosphoglycerate dehydrogenase, chloroplastic"/>
    <property type="match status" value="1"/>
</dbReference>
<feature type="domain" description="ACT" evidence="12">
    <location>
        <begin position="456"/>
        <end position="528"/>
    </location>
</feature>
<dbReference type="Proteomes" id="UP000243688">
    <property type="component" value="Unassembled WGS sequence"/>
</dbReference>
<dbReference type="SUPFAM" id="SSF55021">
    <property type="entry name" value="ACT-like"/>
    <property type="match status" value="1"/>
</dbReference>
<evidence type="ECO:0000313" key="13">
    <source>
        <dbReference type="EMBL" id="PDO10164.1"/>
    </source>
</evidence>
<dbReference type="Gene3D" id="3.30.1330.90">
    <property type="entry name" value="D-3-phosphoglycerate dehydrogenase, domain 3"/>
    <property type="match status" value="1"/>
</dbReference>
<evidence type="ECO:0000256" key="3">
    <source>
        <dbReference type="ARBA" id="ARBA00005854"/>
    </source>
</evidence>
<evidence type="ECO:0000256" key="8">
    <source>
        <dbReference type="ARBA" id="ARBA00023299"/>
    </source>
</evidence>
<dbReference type="PROSITE" id="PS51671">
    <property type="entry name" value="ACT"/>
    <property type="match status" value="1"/>
</dbReference>
<dbReference type="Pfam" id="PF19304">
    <property type="entry name" value="PGDH_inter"/>
    <property type="match status" value="1"/>
</dbReference>
<dbReference type="InterPro" id="IPR006236">
    <property type="entry name" value="PGDH"/>
</dbReference>
<evidence type="ECO:0000256" key="1">
    <source>
        <dbReference type="ARBA" id="ARBA00003800"/>
    </source>
</evidence>
<dbReference type="InterPro" id="IPR029752">
    <property type="entry name" value="D-isomer_DH_CS1"/>
</dbReference>
<evidence type="ECO:0000256" key="9">
    <source>
        <dbReference type="ARBA" id="ARBA00048126"/>
    </source>
</evidence>
<dbReference type="Pfam" id="PF02826">
    <property type="entry name" value="2-Hacid_dh_C"/>
    <property type="match status" value="1"/>
</dbReference>
<dbReference type="EMBL" id="MOXJ01000018">
    <property type="protein sequence ID" value="PDO10164.1"/>
    <property type="molecule type" value="Genomic_DNA"/>
</dbReference>
<dbReference type="InterPro" id="IPR006140">
    <property type="entry name" value="D-isomer_DH_NAD-bd"/>
</dbReference>
<evidence type="ECO:0000256" key="6">
    <source>
        <dbReference type="ARBA" id="ARBA00023002"/>
    </source>
</evidence>
<dbReference type="AlphaFoldDB" id="A0A2A6DZH7"/>
<keyword evidence="5 11" id="KW-0028">Amino-acid biosynthesis</keyword>